<accession>A0A7J4MVN0</accession>
<keyword evidence="1" id="KW-0479">Metal-binding</keyword>
<dbReference type="InterPro" id="IPR041802">
    <property type="entry name" value="MPP_YfcE"/>
</dbReference>
<protein>
    <recommendedName>
        <fullName evidence="1">Phosphoesterase</fullName>
        <ecNumber evidence="1">3.1.4.-</ecNumber>
    </recommendedName>
</protein>
<dbReference type="InterPro" id="IPR053193">
    <property type="entry name" value="MetalloPDE_YfcE-like"/>
</dbReference>
<dbReference type="InterPro" id="IPR024654">
    <property type="entry name" value="Calcineurin-like_PHP_lpxH"/>
</dbReference>
<dbReference type="GO" id="GO:0016787">
    <property type="term" value="F:hydrolase activity"/>
    <property type="evidence" value="ECO:0007669"/>
    <property type="project" value="UniProtKB-UniRule"/>
</dbReference>
<comment type="cofactor">
    <cofactor evidence="1">
        <name>a divalent metal cation</name>
        <dbReference type="ChEBI" id="CHEBI:60240"/>
    </cofactor>
</comment>
<evidence type="ECO:0000313" key="3">
    <source>
        <dbReference type="EMBL" id="HIH64643.1"/>
    </source>
</evidence>
<dbReference type="EMBL" id="DUHT01000037">
    <property type="protein sequence ID" value="HIH64643.1"/>
    <property type="molecule type" value="Genomic_DNA"/>
</dbReference>
<dbReference type="Pfam" id="PF12850">
    <property type="entry name" value="Metallophos_2"/>
    <property type="match status" value="1"/>
</dbReference>
<evidence type="ECO:0000313" key="4">
    <source>
        <dbReference type="Proteomes" id="UP000538031"/>
    </source>
</evidence>
<comment type="caution">
    <text evidence="3">The sequence shown here is derived from an EMBL/GenBank/DDBJ whole genome shotgun (WGS) entry which is preliminary data.</text>
</comment>
<dbReference type="PANTHER" id="PTHR43165">
    <property type="entry name" value="METALLOPHOSPHOESTERASE"/>
    <property type="match status" value="1"/>
</dbReference>
<comment type="similarity">
    <text evidence="1">Belongs to the metallophosphoesterase superfamily. YfcE family.</text>
</comment>
<dbReference type="InterPro" id="IPR029052">
    <property type="entry name" value="Metallo-depent_PP-like"/>
</dbReference>
<dbReference type="Gene3D" id="3.60.21.10">
    <property type="match status" value="1"/>
</dbReference>
<dbReference type="InterPro" id="IPR000979">
    <property type="entry name" value="Phosphodiesterase_MJ0936/Vps29"/>
</dbReference>
<dbReference type="CDD" id="cd00841">
    <property type="entry name" value="MPP_YfcE"/>
    <property type="match status" value="1"/>
</dbReference>
<reference evidence="4" key="1">
    <citation type="journal article" date="2020" name="bioRxiv">
        <title>A rank-normalized archaeal taxonomy based on genome phylogeny resolves widespread incomplete and uneven classifications.</title>
        <authorList>
            <person name="Rinke C."/>
            <person name="Chuvochina M."/>
            <person name="Mussig A.J."/>
            <person name="Chaumeil P.-A."/>
            <person name="Waite D.W."/>
            <person name="Whitman W.B."/>
            <person name="Parks D.H."/>
            <person name="Hugenholtz P."/>
        </authorList>
    </citation>
    <scope>NUCLEOTIDE SEQUENCE [LARGE SCALE GENOMIC DNA]</scope>
</reference>
<dbReference type="GO" id="GO:0046872">
    <property type="term" value="F:metal ion binding"/>
    <property type="evidence" value="ECO:0007669"/>
    <property type="project" value="UniProtKB-KW"/>
</dbReference>
<evidence type="ECO:0000259" key="2">
    <source>
        <dbReference type="Pfam" id="PF12850"/>
    </source>
</evidence>
<evidence type="ECO:0000256" key="1">
    <source>
        <dbReference type="RuleBase" id="RU362039"/>
    </source>
</evidence>
<name>A0A7J4MVN0_METTF</name>
<dbReference type="EC" id="3.1.4.-" evidence="1"/>
<organism evidence="3 4">
    <name type="scientific">Methanothermobacter thermautotrophicus</name>
    <name type="common">Methanobacterium thermoformicicum</name>
    <dbReference type="NCBI Taxonomy" id="145262"/>
    <lineage>
        <taxon>Archaea</taxon>
        <taxon>Methanobacteriati</taxon>
        <taxon>Methanobacteriota</taxon>
        <taxon>Methanomada group</taxon>
        <taxon>Methanobacteria</taxon>
        <taxon>Methanobacteriales</taxon>
        <taxon>Methanobacteriaceae</taxon>
        <taxon>Methanothermobacter</taxon>
    </lineage>
</organism>
<dbReference type="AlphaFoldDB" id="A0A7J4MVN0"/>
<gene>
    <name evidence="3" type="ORF">HA285_03465</name>
</gene>
<feature type="domain" description="Calcineurin-like phosphoesterase" evidence="2">
    <location>
        <begin position="4"/>
        <end position="155"/>
    </location>
</feature>
<dbReference type="SUPFAM" id="SSF56300">
    <property type="entry name" value="Metallo-dependent phosphatases"/>
    <property type="match status" value="1"/>
</dbReference>
<dbReference type="Proteomes" id="UP000538031">
    <property type="component" value="Unassembled WGS sequence"/>
</dbReference>
<sequence length="163" mass="18060">MVYLIGLIADSHDNLEAIGRAVDYLNRESVDLVIHAGDLISPFTAPEFGKLEMKFEAIFGNNDGERDGLRKAYSHLTELSDFKSLRFDDLRIAVIHGHEPEILECVVGSGRYDLVVTGHTHKRKFSDSGTVTVNPGELCGYLSGERTLALLDTDTMKCEFVSL</sequence>
<proteinExistence type="inferred from homology"/>
<dbReference type="PANTHER" id="PTHR43165:SF1">
    <property type="entry name" value="PHOSPHODIESTERASE MJ0936"/>
    <property type="match status" value="1"/>
</dbReference>
<dbReference type="NCBIfam" id="TIGR00040">
    <property type="entry name" value="yfcE"/>
    <property type="match status" value="1"/>
</dbReference>